<name>A0ABY2VYR8_9GAMM</name>
<organism evidence="1 2">
    <name type="scientific">Pseudoalteromonas aurantia</name>
    <dbReference type="NCBI Taxonomy" id="43654"/>
    <lineage>
        <taxon>Bacteria</taxon>
        <taxon>Pseudomonadati</taxon>
        <taxon>Pseudomonadota</taxon>
        <taxon>Gammaproteobacteria</taxon>
        <taxon>Alteromonadales</taxon>
        <taxon>Pseudoalteromonadaceae</taxon>
        <taxon>Pseudoalteromonas</taxon>
    </lineage>
</organism>
<evidence type="ECO:0000313" key="2">
    <source>
        <dbReference type="Proteomes" id="UP000307164"/>
    </source>
</evidence>
<evidence type="ECO:0000313" key="1">
    <source>
        <dbReference type="EMBL" id="TMO75311.1"/>
    </source>
</evidence>
<sequence>MDFFTNLAMFWIVSIASYLVVKEVVAAKSLYTASKEGVEFTNVVCLDTYAKAKAIGLHADAVSSDSLASQVIMLRRRDEVMEQLKQGNSTKN</sequence>
<gene>
    <name evidence="1" type="ORF">CWC20_08295</name>
</gene>
<accession>A0ABY2VYR8</accession>
<comment type="caution">
    <text evidence="1">The sequence shown here is derived from an EMBL/GenBank/DDBJ whole genome shotgun (WGS) entry which is preliminary data.</text>
</comment>
<proteinExistence type="predicted"/>
<dbReference type="EMBL" id="PNBW01000038">
    <property type="protein sequence ID" value="TMO75311.1"/>
    <property type="molecule type" value="Genomic_DNA"/>
</dbReference>
<reference evidence="2" key="2">
    <citation type="submission" date="2019-06" db="EMBL/GenBank/DDBJ databases">
        <title>Co-occurence of chitin degradation, pigmentation and bioactivity in marine Pseudoalteromonas.</title>
        <authorList>
            <person name="Sonnenschein E.C."/>
            <person name="Bech P.K."/>
        </authorList>
    </citation>
    <scope>NUCLEOTIDE SEQUENCE [LARGE SCALE GENOMIC DNA]</scope>
    <source>
        <strain evidence="2">S3895</strain>
    </source>
</reference>
<reference evidence="1 2" key="1">
    <citation type="submission" date="2018-01" db="EMBL/GenBank/DDBJ databases">
        <authorList>
            <person name="Paulsen S."/>
            <person name="Gram L.K."/>
        </authorList>
    </citation>
    <scope>NUCLEOTIDE SEQUENCE [LARGE SCALE GENOMIC DNA]</scope>
    <source>
        <strain evidence="1 2">S3895</strain>
    </source>
</reference>
<dbReference type="Proteomes" id="UP000307164">
    <property type="component" value="Unassembled WGS sequence"/>
</dbReference>
<protein>
    <submittedName>
        <fullName evidence="1">Uncharacterized protein</fullName>
    </submittedName>
</protein>
<keyword evidence="2" id="KW-1185">Reference proteome</keyword>
<dbReference type="RefSeq" id="WP_138676405.1">
    <property type="nucleotide sequence ID" value="NZ_PNBW01000038.1"/>
</dbReference>